<evidence type="ECO:0000313" key="10">
    <source>
        <dbReference type="EMBL" id="MBY73915.1"/>
    </source>
</evidence>
<evidence type="ECO:0000256" key="2">
    <source>
        <dbReference type="ARBA" id="ARBA00010617"/>
    </source>
</evidence>
<dbReference type="Pfam" id="PF00067">
    <property type="entry name" value="p450"/>
    <property type="match status" value="1"/>
</dbReference>
<dbReference type="PROSITE" id="PS00086">
    <property type="entry name" value="CYTOCHROME_P450"/>
    <property type="match status" value="1"/>
</dbReference>
<dbReference type="RefSeq" id="XP_025419209.1">
    <property type="nucleotide sequence ID" value="XM_025563424.1"/>
</dbReference>
<dbReference type="GO" id="GO:0005506">
    <property type="term" value="F:iron ion binding"/>
    <property type="evidence" value="ECO:0007669"/>
    <property type="project" value="InterPro"/>
</dbReference>
<dbReference type="PANTHER" id="PTHR24303:SF27">
    <property type="entry name" value="CYTOCHROME P450 307B1"/>
    <property type="match status" value="1"/>
</dbReference>
<protein>
    <submittedName>
        <fullName evidence="10 12">Cytochrome p450</fullName>
    </submittedName>
</protein>
<dbReference type="Proteomes" id="UP000694846">
    <property type="component" value="Unplaced"/>
</dbReference>
<comment type="cofactor">
    <cofactor evidence="1 7">
        <name>heme</name>
        <dbReference type="ChEBI" id="CHEBI:30413"/>
    </cofactor>
</comment>
<reference evidence="12" key="2">
    <citation type="submission" date="2025-04" db="UniProtKB">
        <authorList>
            <consortium name="RefSeq"/>
        </authorList>
    </citation>
    <scope>IDENTIFICATION</scope>
    <source>
        <tissue evidence="12">Whole body</tissue>
    </source>
</reference>
<evidence type="ECO:0000256" key="8">
    <source>
        <dbReference type="RuleBase" id="RU000461"/>
    </source>
</evidence>
<evidence type="ECO:0000256" key="5">
    <source>
        <dbReference type="ARBA" id="ARBA00023004"/>
    </source>
</evidence>
<evidence type="ECO:0000313" key="12">
    <source>
        <dbReference type="RefSeq" id="XP_025419209.1"/>
    </source>
</evidence>
<dbReference type="GO" id="GO:0020037">
    <property type="term" value="F:heme binding"/>
    <property type="evidence" value="ECO:0007669"/>
    <property type="project" value="InterPro"/>
</dbReference>
<dbReference type="InterPro" id="IPR036396">
    <property type="entry name" value="Cyt_P450_sf"/>
</dbReference>
<dbReference type="GO" id="GO:0004497">
    <property type="term" value="F:monooxygenase activity"/>
    <property type="evidence" value="ECO:0007669"/>
    <property type="project" value="UniProtKB-KW"/>
</dbReference>
<evidence type="ECO:0000256" key="4">
    <source>
        <dbReference type="ARBA" id="ARBA00023002"/>
    </source>
</evidence>
<sequence>MEFVFSSLTYLLLLVLTAVLLFLIRDELKTKQVENNVDRLIDAPAPKSWPILGHLYLMARYKVPYRVFDEIMADLGSVFRLDLGSVPCVVINGLQNIREVLMIKGDHFDSRPTFRRFEQLFKGDKKNSLAFCDWSQLQKTRRELLRAHTFPNATSNMYVRLDKCLKTELAELMDTIGALADTGCVDLKNLLLHSCANTFLSYFCSTRFSNTYDRFREFVRNFDEVFYEVNQGSAGDFLPSLTPFYSWHFKKIRTWSSKIRNFMETEIFNKRKVAWVPGTKPVDFVDNLLEAVMQPDRDDGFDLDIGLFSLEDIIGGHSAITNFIVKTLGFLVDRPDIQRCIQEEADAVVRASGTCVGLADRPLMPYTEAVVFESLRLIASPIVPHLANQDTSVNGVRIPKGTTVFLNNYSLHMSPELWENPEHFSPERFINAEGRLYKPDYFIPFSGGKRSCMGYKLVQLISFCTIGTLLNKYTLMPVEDVSYAVPKGNLALPYVTFPFRLRPRKK</sequence>
<gene>
    <name evidence="10" type="primary">spo_1</name>
    <name evidence="12" type="synonym">LOC112689629</name>
    <name evidence="10" type="ORF">g.60661</name>
</gene>
<keyword evidence="6 8" id="KW-0503">Monooxygenase</keyword>
<name>A0A2S2Q860_9HEMI</name>
<dbReference type="EMBL" id="GGMS01004712">
    <property type="protein sequence ID" value="MBY73915.1"/>
    <property type="molecule type" value="Transcribed_RNA"/>
</dbReference>
<feature type="binding site" description="axial binding residue" evidence="7">
    <location>
        <position position="452"/>
    </location>
    <ligand>
        <name>heme</name>
        <dbReference type="ChEBI" id="CHEBI:30413"/>
    </ligand>
    <ligandPart>
        <name>Fe</name>
        <dbReference type="ChEBI" id="CHEBI:18248"/>
    </ligandPart>
</feature>
<keyword evidence="11" id="KW-1185">Reference proteome</keyword>
<keyword evidence="5 7" id="KW-0408">Iron</keyword>
<dbReference type="InterPro" id="IPR002401">
    <property type="entry name" value="Cyt_P450_E_grp-I"/>
</dbReference>
<feature type="transmembrane region" description="Helical" evidence="9">
    <location>
        <begin position="6"/>
        <end position="24"/>
    </location>
</feature>
<keyword evidence="9" id="KW-1133">Transmembrane helix</keyword>
<reference evidence="10" key="1">
    <citation type="submission" date="2018-04" db="EMBL/GenBank/DDBJ databases">
        <title>Transcriptome assembly of Sipha flava.</title>
        <authorList>
            <person name="Scully E.D."/>
            <person name="Geib S.M."/>
            <person name="Palmer N.A."/>
            <person name="Koch K."/>
            <person name="Bradshaw J."/>
            <person name="Heng-Moss T."/>
            <person name="Sarath G."/>
        </authorList>
    </citation>
    <scope>NUCLEOTIDE SEQUENCE</scope>
</reference>
<accession>A0A2S2Q860</accession>
<evidence type="ECO:0000256" key="9">
    <source>
        <dbReference type="SAM" id="Phobius"/>
    </source>
</evidence>
<dbReference type="PANTHER" id="PTHR24303">
    <property type="entry name" value="HEME-BINDING MONOOXYGENASE FAMILY"/>
    <property type="match status" value="1"/>
</dbReference>
<evidence type="ECO:0000256" key="6">
    <source>
        <dbReference type="ARBA" id="ARBA00023033"/>
    </source>
</evidence>
<dbReference type="SUPFAM" id="SSF48264">
    <property type="entry name" value="Cytochrome P450"/>
    <property type="match status" value="1"/>
</dbReference>
<dbReference type="InterPro" id="IPR001128">
    <property type="entry name" value="Cyt_P450"/>
</dbReference>
<dbReference type="GO" id="GO:0016705">
    <property type="term" value="F:oxidoreductase activity, acting on paired donors, with incorporation or reduction of molecular oxygen"/>
    <property type="evidence" value="ECO:0007669"/>
    <property type="project" value="InterPro"/>
</dbReference>
<keyword evidence="9" id="KW-0472">Membrane</keyword>
<keyword evidence="7 8" id="KW-0349">Heme</keyword>
<organism evidence="10">
    <name type="scientific">Sipha flava</name>
    <name type="common">yellow sugarcane aphid</name>
    <dbReference type="NCBI Taxonomy" id="143950"/>
    <lineage>
        <taxon>Eukaryota</taxon>
        <taxon>Metazoa</taxon>
        <taxon>Ecdysozoa</taxon>
        <taxon>Arthropoda</taxon>
        <taxon>Hexapoda</taxon>
        <taxon>Insecta</taxon>
        <taxon>Pterygota</taxon>
        <taxon>Neoptera</taxon>
        <taxon>Paraneoptera</taxon>
        <taxon>Hemiptera</taxon>
        <taxon>Sternorrhyncha</taxon>
        <taxon>Aphidomorpha</taxon>
        <taxon>Aphidoidea</taxon>
        <taxon>Aphididae</taxon>
        <taxon>Sipha</taxon>
    </lineage>
</organism>
<evidence type="ECO:0000256" key="3">
    <source>
        <dbReference type="ARBA" id="ARBA00022723"/>
    </source>
</evidence>
<comment type="similarity">
    <text evidence="2 8">Belongs to the cytochrome P450 family.</text>
</comment>
<dbReference type="PRINTS" id="PR00385">
    <property type="entry name" value="P450"/>
</dbReference>
<dbReference type="InterPro" id="IPR017972">
    <property type="entry name" value="Cyt_P450_CS"/>
</dbReference>
<keyword evidence="9" id="KW-0812">Transmembrane</keyword>
<dbReference type="PRINTS" id="PR00463">
    <property type="entry name" value="EP450I"/>
</dbReference>
<dbReference type="Gene3D" id="1.10.630.10">
    <property type="entry name" value="Cytochrome P450"/>
    <property type="match status" value="1"/>
</dbReference>
<evidence type="ECO:0000256" key="7">
    <source>
        <dbReference type="PIRSR" id="PIRSR602401-1"/>
    </source>
</evidence>
<dbReference type="AlphaFoldDB" id="A0A2S2Q860"/>
<evidence type="ECO:0000313" key="11">
    <source>
        <dbReference type="Proteomes" id="UP000694846"/>
    </source>
</evidence>
<keyword evidence="3 7" id="KW-0479">Metal-binding</keyword>
<dbReference type="OrthoDB" id="1470350at2759"/>
<proteinExistence type="inferred from homology"/>
<evidence type="ECO:0000256" key="1">
    <source>
        <dbReference type="ARBA" id="ARBA00001971"/>
    </source>
</evidence>
<keyword evidence="4 8" id="KW-0560">Oxidoreductase</keyword>